<sequence length="69" mass="7710">MKWLLVSAVLLIAAVLISHVDSYPMALFDCYWTGCTIFQNSNPAMQCRDDRSPIDANKCEGGMMNVFCC</sequence>
<evidence type="ECO:0000256" key="1">
    <source>
        <dbReference type="SAM" id="SignalP"/>
    </source>
</evidence>
<feature type="chain" id="PRO_5020269365" evidence="1">
    <location>
        <begin position="23"/>
        <end position="69"/>
    </location>
</feature>
<gene>
    <name evidence="2" type="ORF">L596_025347</name>
</gene>
<reference evidence="2 3" key="2">
    <citation type="journal article" date="2019" name="G3 (Bethesda)">
        <title>Hybrid Assembly of the Genome of the Entomopathogenic Nematode Steinernema carpocapsae Identifies the X-Chromosome.</title>
        <authorList>
            <person name="Serra L."/>
            <person name="Macchietto M."/>
            <person name="Macias-Munoz A."/>
            <person name="McGill C.J."/>
            <person name="Rodriguez I.M."/>
            <person name="Rodriguez B."/>
            <person name="Murad R."/>
            <person name="Mortazavi A."/>
        </authorList>
    </citation>
    <scope>NUCLEOTIDE SEQUENCE [LARGE SCALE GENOMIC DNA]</scope>
    <source>
        <strain evidence="2 3">ALL</strain>
    </source>
</reference>
<comment type="caution">
    <text evidence="2">The sequence shown here is derived from an EMBL/GenBank/DDBJ whole genome shotgun (WGS) entry which is preliminary data.</text>
</comment>
<keyword evidence="1" id="KW-0732">Signal</keyword>
<accession>A0A4U5M7I4</accession>
<organism evidence="2 3">
    <name type="scientific">Steinernema carpocapsae</name>
    <name type="common">Entomopathogenic nematode</name>
    <dbReference type="NCBI Taxonomy" id="34508"/>
    <lineage>
        <taxon>Eukaryota</taxon>
        <taxon>Metazoa</taxon>
        <taxon>Ecdysozoa</taxon>
        <taxon>Nematoda</taxon>
        <taxon>Chromadorea</taxon>
        <taxon>Rhabditida</taxon>
        <taxon>Tylenchina</taxon>
        <taxon>Panagrolaimomorpha</taxon>
        <taxon>Strongyloidoidea</taxon>
        <taxon>Steinernematidae</taxon>
        <taxon>Steinernema</taxon>
    </lineage>
</organism>
<evidence type="ECO:0000313" key="2">
    <source>
        <dbReference type="EMBL" id="TKR64870.1"/>
    </source>
</evidence>
<protein>
    <submittedName>
        <fullName evidence="2">Uncharacterized protein</fullName>
    </submittedName>
</protein>
<dbReference type="EMBL" id="AZBU02000009">
    <property type="protein sequence ID" value="TKR64870.1"/>
    <property type="molecule type" value="Genomic_DNA"/>
</dbReference>
<reference evidence="2 3" key="1">
    <citation type="journal article" date="2015" name="Genome Biol.">
        <title>Comparative genomics of Steinernema reveals deeply conserved gene regulatory networks.</title>
        <authorList>
            <person name="Dillman A.R."/>
            <person name="Macchietto M."/>
            <person name="Porter C.F."/>
            <person name="Rogers A."/>
            <person name="Williams B."/>
            <person name="Antoshechkin I."/>
            <person name="Lee M.M."/>
            <person name="Goodwin Z."/>
            <person name="Lu X."/>
            <person name="Lewis E.E."/>
            <person name="Goodrich-Blair H."/>
            <person name="Stock S.P."/>
            <person name="Adams B.J."/>
            <person name="Sternberg P.W."/>
            <person name="Mortazavi A."/>
        </authorList>
    </citation>
    <scope>NUCLEOTIDE SEQUENCE [LARGE SCALE GENOMIC DNA]</scope>
    <source>
        <strain evidence="2 3">ALL</strain>
    </source>
</reference>
<keyword evidence="3" id="KW-1185">Reference proteome</keyword>
<dbReference type="Proteomes" id="UP000298663">
    <property type="component" value="Unassembled WGS sequence"/>
</dbReference>
<evidence type="ECO:0000313" key="3">
    <source>
        <dbReference type="Proteomes" id="UP000298663"/>
    </source>
</evidence>
<proteinExistence type="predicted"/>
<feature type="signal peptide" evidence="1">
    <location>
        <begin position="1"/>
        <end position="22"/>
    </location>
</feature>
<name>A0A4U5M7I4_STECR</name>
<dbReference type="AlphaFoldDB" id="A0A4U5M7I4"/>